<evidence type="ECO:0000313" key="2">
    <source>
        <dbReference type="EMBL" id="SHH21160.1"/>
    </source>
</evidence>
<protein>
    <submittedName>
        <fullName evidence="2">Uncharacterized protein</fullName>
    </submittedName>
</protein>
<proteinExistence type="predicted"/>
<accession>A0A1M5R544</accession>
<sequence length="64" mass="7224">MLTWPVIHTATAGIDRDGRLREADQIRYSLANKERKPCSRFDLKHSGSSTGSYRHPNLRGVAKT</sequence>
<feature type="region of interest" description="Disordered" evidence="1">
    <location>
        <begin position="40"/>
        <end position="64"/>
    </location>
</feature>
<evidence type="ECO:0000256" key="1">
    <source>
        <dbReference type="SAM" id="MobiDB-lite"/>
    </source>
</evidence>
<organism evidence="2 3">
    <name type="scientific">Bradyrhizobium erythrophlei</name>
    <dbReference type="NCBI Taxonomy" id="1437360"/>
    <lineage>
        <taxon>Bacteria</taxon>
        <taxon>Pseudomonadati</taxon>
        <taxon>Pseudomonadota</taxon>
        <taxon>Alphaproteobacteria</taxon>
        <taxon>Hyphomicrobiales</taxon>
        <taxon>Nitrobacteraceae</taxon>
        <taxon>Bradyrhizobium</taxon>
    </lineage>
</organism>
<evidence type="ECO:0000313" key="3">
    <source>
        <dbReference type="Proteomes" id="UP000190675"/>
    </source>
</evidence>
<dbReference type="AlphaFoldDB" id="A0A1M5R544"/>
<name>A0A1M5R544_9BRAD</name>
<dbReference type="EMBL" id="LT670818">
    <property type="protein sequence ID" value="SHH21160.1"/>
    <property type="molecule type" value="Genomic_DNA"/>
</dbReference>
<gene>
    <name evidence="2" type="ORF">SAMN05444169_6337</name>
</gene>
<reference evidence="2 3" key="1">
    <citation type="submission" date="2016-11" db="EMBL/GenBank/DDBJ databases">
        <authorList>
            <person name="Jaros S."/>
            <person name="Januszkiewicz K."/>
            <person name="Wedrychowicz H."/>
        </authorList>
    </citation>
    <scope>NUCLEOTIDE SEQUENCE [LARGE SCALE GENOMIC DNA]</scope>
    <source>
        <strain evidence="2 3">GAS242</strain>
    </source>
</reference>
<dbReference type="Proteomes" id="UP000190675">
    <property type="component" value="Chromosome I"/>
</dbReference>